<sequence length="107" mass="12233">MVEDIDKYTQHPVIIHQCNTISIGWKRYREGWIKLNCDGAYKDSLGASSTYVVGFFRTWRVDGSKDTRGELELVTLSPRKCGECTWESSLLGNKVSANFKQKITQKL</sequence>
<dbReference type="AlphaFoldDB" id="A0A2K3KIH2"/>
<gene>
    <name evidence="1" type="ORF">L195_g054901</name>
</gene>
<proteinExistence type="predicted"/>
<reference evidence="1 2" key="1">
    <citation type="journal article" date="2014" name="Am. J. Bot.">
        <title>Genome assembly and annotation for red clover (Trifolium pratense; Fabaceae).</title>
        <authorList>
            <person name="Istvanek J."/>
            <person name="Jaros M."/>
            <person name="Krenek A."/>
            <person name="Repkova J."/>
        </authorList>
    </citation>
    <scope>NUCLEOTIDE SEQUENCE [LARGE SCALE GENOMIC DNA]</scope>
    <source>
        <strain evidence="2">cv. Tatra</strain>
        <tissue evidence="1">Young leaves</tissue>
    </source>
</reference>
<reference evidence="1 2" key="2">
    <citation type="journal article" date="2017" name="Front. Plant Sci.">
        <title>Gene Classification and Mining of Molecular Markers Useful in Red Clover (Trifolium pratense) Breeding.</title>
        <authorList>
            <person name="Istvanek J."/>
            <person name="Dluhosova J."/>
            <person name="Dluhos P."/>
            <person name="Patkova L."/>
            <person name="Nedelnik J."/>
            <person name="Repkova J."/>
        </authorList>
    </citation>
    <scope>NUCLEOTIDE SEQUENCE [LARGE SCALE GENOMIC DNA]</scope>
    <source>
        <strain evidence="2">cv. Tatra</strain>
        <tissue evidence="1">Young leaves</tissue>
    </source>
</reference>
<evidence type="ECO:0000313" key="2">
    <source>
        <dbReference type="Proteomes" id="UP000236291"/>
    </source>
</evidence>
<name>A0A2K3KIH2_TRIPR</name>
<protein>
    <submittedName>
        <fullName evidence="1">Uncharacterized protein</fullName>
    </submittedName>
</protein>
<organism evidence="1 2">
    <name type="scientific">Trifolium pratense</name>
    <name type="common">Red clover</name>
    <dbReference type="NCBI Taxonomy" id="57577"/>
    <lineage>
        <taxon>Eukaryota</taxon>
        <taxon>Viridiplantae</taxon>
        <taxon>Streptophyta</taxon>
        <taxon>Embryophyta</taxon>
        <taxon>Tracheophyta</taxon>
        <taxon>Spermatophyta</taxon>
        <taxon>Magnoliopsida</taxon>
        <taxon>eudicotyledons</taxon>
        <taxon>Gunneridae</taxon>
        <taxon>Pentapetalae</taxon>
        <taxon>rosids</taxon>
        <taxon>fabids</taxon>
        <taxon>Fabales</taxon>
        <taxon>Fabaceae</taxon>
        <taxon>Papilionoideae</taxon>
        <taxon>50 kb inversion clade</taxon>
        <taxon>NPAAA clade</taxon>
        <taxon>Hologalegina</taxon>
        <taxon>IRL clade</taxon>
        <taxon>Trifolieae</taxon>
        <taxon>Trifolium</taxon>
    </lineage>
</organism>
<accession>A0A2K3KIH2</accession>
<evidence type="ECO:0000313" key="1">
    <source>
        <dbReference type="EMBL" id="PNX66091.1"/>
    </source>
</evidence>
<dbReference type="EMBL" id="ASHM01097840">
    <property type="protein sequence ID" value="PNX66091.1"/>
    <property type="molecule type" value="Genomic_DNA"/>
</dbReference>
<dbReference type="Proteomes" id="UP000236291">
    <property type="component" value="Unassembled WGS sequence"/>
</dbReference>
<comment type="caution">
    <text evidence="1">The sequence shown here is derived from an EMBL/GenBank/DDBJ whole genome shotgun (WGS) entry which is preliminary data.</text>
</comment>